<accession>A0A2B7ZMG3</accession>
<feature type="compositionally biased region" description="Polar residues" evidence="1">
    <location>
        <begin position="73"/>
        <end position="86"/>
    </location>
</feature>
<feature type="region of interest" description="Disordered" evidence="1">
    <location>
        <begin position="71"/>
        <end position="118"/>
    </location>
</feature>
<dbReference type="EMBL" id="PDND01000026">
    <property type="protein sequence ID" value="PGH35176.1"/>
    <property type="molecule type" value="Genomic_DNA"/>
</dbReference>
<dbReference type="Proteomes" id="UP000226031">
    <property type="component" value="Unassembled WGS sequence"/>
</dbReference>
<evidence type="ECO:0000313" key="3">
    <source>
        <dbReference type="Proteomes" id="UP000226031"/>
    </source>
</evidence>
<dbReference type="AlphaFoldDB" id="A0A2B7ZMG3"/>
<keyword evidence="3" id="KW-1185">Reference proteome</keyword>
<evidence type="ECO:0000256" key="1">
    <source>
        <dbReference type="SAM" id="MobiDB-lite"/>
    </source>
</evidence>
<reference evidence="2 3" key="1">
    <citation type="submission" date="2017-10" db="EMBL/GenBank/DDBJ databases">
        <title>Comparative genomics in systemic dimorphic fungi from Ajellomycetaceae.</title>
        <authorList>
            <person name="Munoz J.F."/>
            <person name="Mcewen J.G."/>
            <person name="Clay O.K."/>
            <person name="Cuomo C.A."/>
        </authorList>
    </citation>
    <scope>NUCLEOTIDE SEQUENCE [LARGE SCALE GENOMIC DNA]</scope>
    <source>
        <strain evidence="2 3">UAMH4076</strain>
    </source>
</reference>
<organism evidence="2 3">
    <name type="scientific">[Emmonsia] crescens</name>
    <dbReference type="NCBI Taxonomy" id="73230"/>
    <lineage>
        <taxon>Eukaryota</taxon>
        <taxon>Fungi</taxon>
        <taxon>Dikarya</taxon>
        <taxon>Ascomycota</taxon>
        <taxon>Pezizomycotina</taxon>
        <taxon>Eurotiomycetes</taxon>
        <taxon>Eurotiomycetidae</taxon>
        <taxon>Onygenales</taxon>
        <taxon>Ajellomycetaceae</taxon>
        <taxon>Emergomyces</taxon>
    </lineage>
</organism>
<evidence type="ECO:0000313" key="2">
    <source>
        <dbReference type="EMBL" id="PGH35176.1"/>
    </source>
</evidence>
<feature type="region of interest" description="Disordered" evidence="1">
    <location>
        <begin position="1"/>
        <end position="30"/>
    </location>
</feature>
<proteinExistence type="predicted"/>
<gene>
    <name evidence="2" type="ORF">GX50_01988</name>
</gene>
<comment type="caution">
    <text evidence="2">The sequence shown here is derived from an EMBL/GenBank/DDBJ whole genome shotgun (WGS) entry which is preliminary data.</text>
</comment>
<sequence length="236" mass="27049">MFFTKDKIYLERRRPKQQQDQHRQQQQQRQAGMFTFQPPPLSSQEIDIALHHAQQGVEQQQQQQQPYLPGVVHQTNPLQHPHYSSFSGGGSIRSPFITSSNSDNHHHHSESSMNTQEQVRRTNLAVALANGIVSPRASYIQLHPMMCVDGRFPADFQGPRTVEGVLLLDNTQLDRILQEYKIYSDARSLLVSLPLCLRSTNTMRSTSRLRQAKLHILLEYLGAVRIVEDRSKRAGF</sequence>
<protein>
    <submittedName>
        <fullName evidence="2">Uncharacterized protein</fullName>
    </submittedName>
</protein>
<name>A0A2B7ZMG3_9EURO</name>
<dbReference type="VEuPathDB" id="FungiDB:EMCG_08882"/>
<feature type="compositionally biased region" description="Basic and acidic residues" evidence="1">
    <location>
        <begin position="1"/>
        <end position="23"/>
    </location>
</feature>